<keyword evidence="3" id="KW-0539">Nucleus</keyword>
<evidence type="ECO:0000313" key="10">
    <source>
        <dbReference type="Proteomes" id="UP000289738"/>
    </source>
</evidence>
<feature type="compositionally biased region" description="Basic residues" evidence="5">
    <location>
        <begin position="2045"/>
        <end position="2061"/>
    </location>
</feature>
<evidence type="ECO:0000259" key="6">
    <source>
        <dbReference type="Pfam" id="PF07926"/>
    </source>
</evidence>
<dbReference type="PANTHER" id="PTHR18898">
    <property type="entry name" value="NUCLEOPROTEIN TPR-RELATED"/>
    <property type="match status" value="1"/>
</dbReference>
<reference evidence="9 10" key="1">
    <citation type="submission" date="2019-01" db="EMBL/GenBank/DDBJ databases">
        <title>Sequencing of cultivated peanut Arachis hypogaea provides insights into genome evolution and oil improvement.</title>
        <authorList>
            <person name="Chen X."/>
        </authorList>
    </citation>
    <scope>NUCLEOTIDE SEQUENCE [LARGE SCALE GENOMIC DNA]</scope>
    <source>
        <strain evidence="10">cv. Fuhuasheng</strain>
        <tissue evidence="9">Leaves</tissue>
    </source>
</reference>
<feature type="coiled-coil region" evidence="4">
    <location>
        <begin position="682"/>
        <end position="723"/>
    </location>
</feature>
<feature type="compositionally biased region" description="Polar residues" evidence="5">
    <location>
        <begin position="1762"/>
        <end position="1775"/>
    </location>
</feature>
<keyword evidence="10" id="KW-1185">Reference proteome</keyword>
<evidence type="ECO:0000256" key="3">
    <source>
        <dbReference type="ARBA" id="ARBA00023242"/>
    </source>
</evidence>
<feature type="region of interest" description="Disordered" evidence="5">
    <location>
        <begin position="1637"/>
        <end position="2022"/>
    </location>
</feature>
<evidence type="ECO:0000256" key="1">
    <source>
        <dbReference type="ARBA" id="ARBA00004123"/>
    </source>
</evidence>
<feature type="region of interest" description="Disordered" evidence="5">
    <location>
        <begin position="2034"/>
        <end position="2067"/>
    </location>
</feature>
<evidence type="ECO:0000313" key="9">
    <source>
        <dbReference type="EMBL" id="RYR53574.1"/>
    </source>
</evidence>
<dbReference type="GO" id="GO:0006606">
    <property type="term" value="P:protein import into nucleus"/>
    <property type="evidence" value="ECO:0007669"/>
    <property type="project" value="InterPro"/>
</dbReference>
<evidence type="ECO:0000259" key="8">
    <source>
        <dbReference type="Pfam" id="PF25785"/>
    </source>
</evidence>
<feature type="compositionally biased region" description="Acidic residues" evidence="5">
    <location>
        <begin position="1929"/>
        <end position="1941"/>
    </location>
</feature>
<feature type="domain" description="NUA/TPR/MLP1-2-like" evidence="8">
    <location>
        <begin position="491"/>
        <end position="596"/>
    </location>
</feature>
<feature type="compositionally biased region" description="Polar residues" evidence="5">
    <location>
        <begin position="1811"/>
        <end position="1820"/>
    </location>
</feature>
<dbReference type="GO" id="GO:0005643">
    <property type="term" value="C:nuclear pore"/>
    <property type="evidence" value="ECO:0007669"/>
    <property type="project" value="TreeGrafter"/>
</dbReference>
<feature type="domain" description="Nucleoprotein TPR/MPL1" evidence="7">
    <location>
        <begin position="171"/>
        <end position="249"/>
    </location>
</feature>
<proteinExistence type="predicted"/>
<dbReference type="Pfam" id="PF25785">
    <property type="entry name" value="TPR"/>
    <property type="match status" value="1"/>
</dbReference>
<dbReference type="InterPro" id="IPR012929">
    <property type="entry name" value="Nucleoprot-TPR/MLP1-2_dom"/>
</dbReference>
<protein>
    <submittedName>
        <fullName evidence="9">Uncharacterized protein</fullName>
    </submittedName>
</protein>
<feature type="compositionally biased region" description="Polar residues" evidence="5">
    <location>
        <begin position="1983"/>
        <end position="1997"/>
    </location>
</feature>
<gene>
    <name evidence="9" type="ORF">Ahy_A06g028755</name>
</gene>
<feature type="coiled-coil region" evidence="4">
    <location>
        <begin position="446"/>
        <end position="532"/>
    </location>
</feature>
<keyword evidence="2 4" id="KW-0175">Coiled coil</keyword>
<evidence type="ECO:0000256" key="5">
    <source>
        <dbReference type="SAM" id="MobiDB-lite"/>
    </source>
</evidence>
<feature type="coiled-coil region" evidence="4">
    <location>
        <begin position="1073"/>
        <end position="1170"/>
    </location>
</feature>
<evidence type="ECO:0000256" key="2">
    <source>
        <dbReference type="ARBA" id="ARBA00023054"/>
    </source>
</evidence>
<organism evidence="9 10">
    <name type="scientific">Arachis hypogaea</name>
    <name type="common">Peanut</name>
    <dbReference type="NCBI Taxonomy" id="3818"/>
    <lineage>
        <taxon>Eukaryota</taxon>
        <taxon>Viridiplantae</taxon>
        <taxon>Streptophyta</taxon>
        <taxon>Embryophyta</taxon>
        <taxon>Tracheophyta</taxon>
        <taxon>Spermatophyta</taxon>
        <taxon>Magnoliopsida</taxon>
        <taxon>eudicotyledons</taxon>
        <taxon>Gunneridae</taxon>
        <taxon>Pentapetalae</taxon>
        <taxon>rosids</taxon>
        <taxon>fabids</taxon>
        <taxon>Fabales</taxon>
        <taxon>Fabaceae</taxon>
        <taxon>Papilionoideae</taxon>
        <taxon>50 kb inversion clade</taxon>
        <taxon>dalbergioids sensu lato</taxon>
        <taxon>Dalbergieae</taxon>
        <taxon>Pterocarpus clade</taxon>
        <taxon>Arachis</taxon>
    </lineage>
</organism>
<dbReference type="Pfam" id="PF07926">
    <property type="entry name" value="TPR_MLP1_2"/>
    <property type="match status" value="1"/>
</dbReference>
<feature type="compositionally biased region" description="Basic and acidic residues" evidence="5">
    <location>
        <begin position="1821"/>
        <end position="1830"/>
    </location>
</feature>
<comment type="caution">
    <text evidence="9">The sequence shown here is derived from an EMBL/GenBank/DDBJ whole genome shotgun (WGS) entry which is preliminary data.</text>
</comment>
<dbReference type="InterPro" id="IPR057577">
    <property type="entry name" value="Nucleoprot-TPR/MLP1_dom"/>
</dbReference>
<name>A0A445CRR2_ARAHY</name>
<feature type="domain" description="Nucleoprotein TPR/MLP1-2" evidence="6">
    <location>
        <begin position="1047"/>
        <end position="1174"/>
    </location>
</feature>
<feature type="compositionally biased region" description="Polar residues" evidence="5">
    <location>
        <begin position="1949"/>
        <end position="1962"/>
    </location>
</feature>
<comment type="subcellular location">
    <subcellularLocation>
        <location evidence="1">Nucleus</location>
    </subcellularLocation>
</comment>
<feature type="coiled-coil region" evidence="4">
    <location>
        <begin position="1269"/>
        <end position="1559"/>
    </location>
</feature>
<dbReference type="GO" id="GO:0006406">
    <property type="term" value="P:mRNA export from nucleus"/>
    <property type="evidence" value="ECO:0007669"/>
    <property type="project" value="TreeGrafter"/>
</dbReference>
<feature type="coiled-coil region" evidence="4">
    <location>
        <begin position="292"/>
        <end position="358"/>
    </location>
</feature>
<dbReference type="Proteomes" id="UP000289738">
    <property type="component" value="Chromosome A06"/>
</dbReference>
<feature type="coiled-coil region" evidence="4">
    <location>
        <begin position="1214"/>
        <end position="1241"/>
    </location>
</feature>
<sequence>MPLFLSDEEFARCSGDSATVAAKADAYIRSLLQELDTLRARSHAADINAEQNCSLVEQKFLTLASDFSSLQYRVSELESDIERRNRDLVDVRSQNHQVQLQLVEKDREIERLRTEISEVHKSKRQLIELNDQKDLELSEKNATIKSYLDKIVHLSENAAQKEARISELEAELGRSKAACTRFEQEKEILERQNAWLNDELTDKVNSYFELRKKHTELDADMSSKLADVERQFSECSKSLQWNKDRVRELETQLISLQEDLISAKDAAAANEERLSAELSTVNKLNDLYKESSEEWSRKAADLEGVIQAIESQLKQVEDDYKERLEKEVTSRNQAEKEAADLKGKLERLEAEIEARKKTTEPSDHSLGTFAAEPWTASIEDDNMADENNLLVPKIPVGVSGTALAASLLRDGWSLAKMYAKYQEAVDALRHEQLGRKESEAILHRILYELEEKAEAIILERAEHEKMVEAYSSMNQKLQNSLTENANLEKSIQELKADLRRHERDYNLAQKEIDDLQKQVTLLLKECRDIQLRCGSIGYDIVEDVANIASRTSMETEAEKIISEHLLTFKDINGLVEQNVQLRSLVRSLSGQIENQEVEFKERLELELKKHSDEAAAKVAAVLQRAEEQGRMIESLHTSVAMYKRLYEEEHSIHLSQTHSSDAHTVVKDVGRNDLAALIDSSQEVAKRSLEKAAERVRCLEEDLAKARSDIIVLRSERDKMELQAKFSKERLDSFMKEFEHQKAEANSILARNVEFSQLIVDYQRKLRESSGSLNAAEELSRRVTMEFSVLKLENEVLSNAEKRASDEVRSLSERVQRLQASLGTIQSAEEVREEARAAERVKQEEYIKKLEREWAEAKRDLQEERENMRRLMQDRDQTIKNTMRQVEDLSKELANALRAVASAESRAAVAEAKLSGLQRKMGSVDDKVSEKVGVSGLPSSSSDEVDGELQTAKAEIEKLKEEADAIKAHMLQYKSIAEVNEDALKRIETAHENYKVEAENEKKALEAEVHSLREKVAELENETSLKCEEVASASAGKDQALASALAEITNLKEEILAKCSQISAMEVQMSGFKEQLDGEHKKWRAAQDNYERQVILQSETIQELKSTSEALAMLQGEASELRKLADAQKIENSQLKAKWEEEKTLLEKARNDAEKKYDEINEQNKILHSHLEALHIRRAEKERNAAGISSGSSSADTIGDAGLQAVMTYLRNSKEISETEVSALKQEKLRLQLQLEGALKAVESAHASVEAERAKSKSCLSTEEEFKSLQLQVREMNLLRESNMQLREENKHNFEECQKLRELAHKARAEVENLENLLREREMELALCKNEIEGLKREKDDLRHKVSELLERSKNIDMEDYDRSKKLVRDLQERLKEKDSKLDEMGKTLSVKQDSVARLEQDLSNCRAELVEREKRINDISQSEVSLKHEVDRQKKMLGSLKNKNELLSKEVQQLSKQLDEIKQGKRLTTDTTGDHAMKEEKDTRIQILEKTVERQRDELKKEREENRMEKNRRIKTEKAIKDSYSNIEQEKAKFINELERHKEALKRLSEEVEKVKDVGSLPEGANAVQLLSGTNVDDLAAPYVSAVESFQKEAHSVFSELGDHLNLGDATTVMDTSAAATASVVHAPTSSVVSLPAVGVSGLPPKATTDTDKRPTFSRPSAEPRKTGRKLVRPRLVKPDEPQGDTEMSDAEGSGKPGPSEGEPQTGFAPSQPVARKRVAPTSTSELREESVAVGEKNSETPMLKKSKGSESPGDSGEDQPATTPELNGTNQASEELERGELPQGQNAGVVEAQNEDGEIPVGKDEEANDPQNLDGTNQEELHDDKPIDLEENQDQAAEVKMGSDDMQRDQIEPENQPSLFAVAGEREEGELLPETGELEGGNEENQDSREGQPEPPVRTPEPSPTRADDEALEAGEINSPVLSGDDKNDEGELTEEAGDTLDKASDVNESTAVETSTAVESDQVAEPTPSASEVAPATIAVESSSSRIVTRQATIHGSAPPETDDVKQTSPLNSSSTTINLLERARERAQLRQAGVVSTGGRARGRVLRGRGVRGRGRRPPTSES</sequence>
<feature type="compositionally biased region" description="Low complexity" evidence="5">
    <location>
        <begin position="1693"/>
        <end position="1705"/>
    </location>
</feature>
<dbReference type="Pfam" id="PF25481">
    <property type="entry name" value="Nucleoprot-TPR"/>
    <property type="match status" value="1"/>
</dbReference>
<feature type="coiled-coil region" evidence="4">
    <location>
        <begin position="74"/>
        <end position="199"/>
    </location>
</feature>
<evidence type="ECO:0000256" key="4">
    <source>
        <dbReference type="SAM" id="Coils"/>
    </source>
</evidence>
<evidence type="ECO:0000259" key="7">
    <source>
        <dbReference type="Pfam" id="PF25481"/>
    </source>
</evidence>
<feature type="compositionally biased region" description="Basic and acidic residues" evidence="5">
    <location>
        <begin position="1843"/>
        <end position="1853"/>
    </location>
</feature>
<dbReference type="STRING" id="3818.A0A445CRR2"/>
<dbReference type="Gene3D" id="1.10.287.1490">
    <property type="match status" value="1"/>
</dbReference>
<feature type="coiled-coil region" evidence="4">
    <location>
        <begin position="239"/>
        <end position="266"/>
    </location>
</feature>
<feature type="compositionally biased region" description="Basic residues" evidence="5">
    <location>
        <begin position="1668"/>
        <end position="1677"/>
    </location>
</feature>
<dbReference type="InterPro" id="IPR057974">
    <property type="entry name" value="NUA/TPR/MLP1-2-like_dom"/>
</dbReference>
<accession>A0A445CRR2</accession>
<feature type="compositionally biased region" description="Polar residues" evidence="5">
    <location>
        <begin position="2010"/>
        <end position="2022"/>
    </location>
</feature>
<dbReference type="EMBL" id="SDMP01000006">
    <property type="protein sequence ID" value="RYR53574.1"/>
    <property type="molecule type" value="Genomic_DNA"/>
</dbReference>
<dbReference type="PANTHER" id="PTHR18898:SF2">
    <property type="entry name" value="NUCLEOPROTEIN TPR"/>
    <property type="match status" value="1"/>
</dbReference>
<feature type="compositionally biased region" description="Pro residues" evidence="5">
    <location>
        <begin position="1895"/>
        <end position="1905"/>
    </location>
</feature>
<dbReference type="GO" id="GO:0017056">
    <property type="term" value="F:structural constituent of nuclear pore"/>
    <property type="evidence" value="ECO:0007669"/>
    <property type="project" value="TreeGrafter"/>
</dbReference>
<feature type="compositionally biased region" description="Acidic residues" evidence="5">
    <location>
        <begin position="1869"/>
        <end position="1887"/>
    </location>
</feature>
<feature type="coiled-coil region" evidence="4">
    <location>
        <begin position="794"/>
        <end position="1022"/>
    </location>
</feature>